<organism evidence="1 2">
    <name type="scientific">Moritella viscosa</name>
    <dbReference type="NCBI Taxonomy" id="80854"/>
    <lineage>
        <taxon>Bacteria</taxon>
        <taxon>Pseudomonadati</taxon>
        <taxon>Pseudomonadota</taxon>
        <taxon>Gammaproteobacteria</taxon>
        <taxon>Alteromonadales</taxon>
        <taxon>Moritellaceae</taxon>
        <taxon>Moritella</taxon>
    </lineage>
</organism>
<evidence type="ECO:0000313" key="1">
    <source>
        <dbReference type="EMBL" id="SGZ15083.1"/>
    </source>
</evidence>
<dbReference type="AlphaFoldDB" id="A0A1L0AH74"/>
<name>A0A1L0AH74_9GAMM</name>
<sequence>MIKYLDTLGMQSRDEDTPLKLSLRNDNNTSMICSKHL</sequence>
<accession>A0A1L0AH74</accession>
<dbReference type="Proteomes" id="UP000183794">
    <property type="component" value="Unassembled WGS sequence"/>
</dbReference>
<protein>
    <submittedName>
        <fullName evidence="1">Uncharacterized protein</fullName>
    </submittedName>
</protein>
<dbReference type="EMBL" id="FPLD01000118">
    <property type="protein sequence ID" value="SGZ15083.1"/>
    <property type="molecule type" value="Genomic_DNA"/>
</dbReference>
<reference evidence="1 2" key="1">
    <citation type="submission" date="2016-11" db="EMBL/GenBank/DDBJ databases">
        <authorList>
            <person name="Jaros S."/>
            <person name="Januszkiewicz K."/>
            <person name="Wedrychowicz H."/>
        </authorList>
    </citation>
    <scope>NUCLEOTIDE SEQUENCE [LARGE SCALE GENOMIC DNA]</scope>
    <source>
        <strain evidence="1">NVI 5450</strain>
    </source>
</reference>
<gene>
    <name evidence="1" type="ORF">NVI5450_4129</name>
</gene>
<evidence type="ECO:0000313" key="2">
    <source>
        <dbReference type="Proteomes" id="UP000183794"/>
    </source>
</evidence>
<proteinExistence type="predicted"/>